<dbReference type="Proteomes" id="UP001054252">
    <property type="component" value="Unassembled WGS sequence"/>
</dbReference>
<dbReference type="PANTHER" id="PTHR33052">
    <property type="entry name" value="DUF4228 DOMAIN PROTEIN-RELATED"/>
    <property type="match status" value="1"/>
</dbReference>
<reference evidence="1 2" key="1">
    <citation type="journal article" date="2021" name="Commun. Biol.">
        <title>The genome of Shorea leprosula (Dipterocarpaceae) highlights the ecological relevance of drought in aseasonal tropical rainforests.</title>
        <authorList>
            <person name="Ng K.K.S."/>
            <person name="Kobayashi M.J."/>
            <person name="Fawcett J.A."/>
            <person name="Hatakeyama M."/>
            <person name="Paape T."/>
            <person name="Ng C.H."/>
            <person name="Ang C.C."/>
            <person name="Tnah L.H."/>
            <person name="Lee C.T."/>
            <person name="Nishiyama T."/>
            <person name="Sese J."/>
            <person name="O'Brien M.J."/>
            <person name="Copetti D."/>
            <person name="Mohd Noor M.I."/>
            <person name="Ong R.C."/>
            <person name="Putra M."/>
            <person name="Sireger I.Z."/>
            <person name="Indrioko S."/>
            <person name="Kosugi Y."/>
            <person name="Izuno A."/>
            <person name="Isagi Y."/>
            <person name="Lee S.L."/>
            <person name="Shimizu K.K."/>
        </authorList>
    </citation>
    <scope>NUCLEOTIDE SEQUENCE [LARGE SCALE GENOMIC DNA]</scope>
    <source>
        <strain evidence="1">214</strain>
    </source>
</reference>
<protein>
    <submittedName>
        <fullName evidence="1">Uncharacterized protein</fullName>
    </submittedName>
</protein>
<dbReference type="Pfam" id="PF14009">
    <property type="entry name" value="PADRE"/>
    <property type="match status" value="1"/>
</dbReference>
<sequence>MGNCVASQFSAKGGSVNWLPSTAKVIHLDGSLLEFPHPVKCSSVLSLNPDCLLCNSEQIYVDSLLPQMPGDEELELGQIYFLIPLSKSQDPISLQDLCTLAAKASAALTRLNVGGSPKKALRFPDESIVSLGLTTGAPRCCKVPGFDLIRVNSQGKASNN</sequence>
<dbReference type="AlphaFoldDB" id="A0AAV5KIB1"/>
<comment type="caution">
    <text evidence="1">The sequence shown here is derived from an EMBL/GenBank/DDBJ whole genome shotgun (WGS) entry which is preliminary data.</text>
</comment>
<name>A0AAV5KIB1_9ROSI</name>
<proteinExistence type="predicted"/>
<evidence type="ECO:0000313" key="2">
    <source>
        <dbReference type="Proteomes" id="UP001054252"/>
    </source>
</evidence>
<organism evidence="1 2">
    <name type="scientific">Rubroshorea leprosula</name>
    <dbReference type="NCBI Taxonomy" id="152421"/>
    <lineage>
        <taxon>Eukaryota</taxon>
        <taxon>Viridiplantae</taxon>
        <taxon>Streptophyta</taxon>
        <taxon>Embryophyta</taxon>
        <taxon>Tracheophyta</taxon>
        <taxon>Spermatophyta</taxon>
        <taxon>Magnoliopsida</taxon>
        <taxon>eudicotyledons</taxon>
        <taxon>Gunneridae</taxon>
        <taxon>Pentapetalae</taxon>
        <taxon>rosids</taxon>
        <taxon>malvids</taxon>
        <taxon>Malvales</taxon>
        <taxon>Dipterocarpaceae</taxon>
        <taxon>Rubroshorea</taxon>
    </lineage>
</organism>
<accession>A0AAV5KIB1</accession>
<dbReference type="EMBL" id="BPVZ01000065">
    <property type="protein sequence ID" value="GKV24339.1"/>
    <property type="molecule type" value="Genomic_DNA"/>
</dbReference>
<evidence type="ECO:0000313" key="1">
    <source>
        <dbReference type="EMBL" id="GKV24339.1"/>
    </source>
</evidence>
<keyword evidence="2" id="KW-1185">Reference proteome</keyword>
<gene>
    <name evidence="1" type="ORF">SLEP1_g33966</name>
</gene>
<dbReference type="InterPro" id="IPR025322">
    <property type="entry name" value="PADRE_dom"/>
</dbReference>